<accession>A0A1I0SBD9</accession>
<keyword evidence="2" id="KW-1185">Reference proteome</keyword>
<evidence type="ECO:0000313" key="1">
    <source>
        <dbReference type="EMBL" id="SEW53972.1"/>
    </source>
</evidence>
<proteinExistence type="predicted"/>
<organism evidence="1 2">
    <name type="scientific">Chitinophaga arvensicola</name>
    <dbReference type="NCBI Taxonomy" id="29529"/>
    <lineage>
        <taxon>Bacteria</taxon>
        <taxon>Pseudomonadati</taxon>
        <taxon>Bacteroidota</taxon>
        <taxon>Chitinophagia</taxon>
        <taxon>Chitinophagales</taxon>
        <taxon>Chitinophagaceae</taxon>
        <taxon>Chitinophaga</taxon>
    </lineage>
</organism>
<evidence type="ECO:0000313" key="2">
    <source>
        <dbReference type="Proteomes" id="UP000199310"/>
    </source>
</evidence>
<dbReference type="RefSeq" id="WP_177192377.1">
    <property type="nucleotide sequence ID" value="NZ_FOJG01000002.1"/>
</dbReference>
<dbReference type="EMBL" id="FOJG01000002">
    <property type="protein sequence ID" value="SEW53972.1"/>
    <property type="molecule type" value="Genomic_DNA"/>
</dbReference>
<reference evidence="2" key="1">
    <citation type="submission" date="2016-10" db="EMBL/GenBank/DDBJ databases">
        <authorList>
            <person name="Varghese N."/>
            <person name="Submissions S."/>
        </authorList>
    </citation>
    <scope>NUCLEOTIDE SEQUENCE [LARGE SCALE GENOMIC DNA]</scope>
    <source>
        <strain evidence="2">DSM 3695</strain>
    </source>
</reference>
<dbReference type="Proteomes" id="UP000199310">
    <property type="component" value="Unassembled WGS sequence"/>
</dbReference>
<protein>
    <submittedName>
        <fullName evidence="1">Uncharacterized protein</fullName>
    </submittedName>
</protein>
<gene>
    <name evidence="1" type="ORF">SAMN04488122_5811</name>
</gene>
<name>A0A1I0SBD9_9BACT</name>
<sequence length="55" mass="6187">MPSKKEVIKISDLTSNIKVCHNMKDFGNEQYFVKKAAAAKVSLEKSGLPKDLHLR</sequence>
<dbReference type="AlphaFoldDB" id="A0A1I0SBD9"/>